<accession>A0A7J7JTM1</accession>
<sequence>MSKRARTVEQENRQFNDSWTEEFLMVPLPAGGMLCLECNTTVKTMKRSNAKSHYEIKHGQTYNQMNPEFRKERVASLISSRQRQQSLMRGPTDDNKKALLVGSKIAYLINKKGKPFMDGQIIKECIEIAADTMCDNEQAKQVFQKISLSRPTITRRTEQLSANIQAQLEDRMKGFLAYSIALDESTDKVDTAQLSIFIRGVDKNLIVTEDLLALRSMTGTTTGKDIYNEVMATIKTKNLALEKLSAIVTDGAPSMNGVRNGFTTLLLNKIREEKISPLPLAFHCIIHQENLAAKILRMDNVLQVVKETVNYIRSRGLKHRQFRQFLDELQAEYEDIPYFAEVRWLSKGKMIGRAYKLQTEILNFCESHGRELPEFRDSEFLNDFAFLVDILTHLNDLNTKLQGKDKLISDLYHHVGGFDGMLELWIEEFDKYYVDRESFPTLAGRPGLEENLTVIDQ</sequence>
<feature type="domain" description="SPIN-DOC-like zinc-finger" evidence="1">
    <location>
        <begin position="17"/>
        <end position="63"/>
    </location>
</feature>
<gene>
    <name evidence="2" type="ORF">EB796_011977</name>
</gene>
<comment type="caution">
    <text evidence="2">The sequence shown here is derived from an EMBL/GenBank/DDBJ whole genome shotgun (WGS) entry which is preliminary data.</text>
</comment>
<dbReference type="Pfam" id="PF18658">
    <property type="entry name" value="zf-C2H2_12"/>
    <property type="match status" value="1"/>
</dbReference>
<evidence type="ECO:0000313" key="2">
    <source>
        <dbReference type="EMBL" id="KAF6029719.1"/>
    </source>
</evidence>
<dbReference type="AlphaFoldDB" id="A0A7J7JTM1"/>
<evidence type="ECO:0000313" key="3">
    <source>
        <dbReference type="Proteomes" id="UP000593567"/>
    </source>
</evidence>
<organism evidence="2 3">
    <name type="scientific">Bugula neritina</name>
    <name type="common">Brown bryozoan</name>
    <name type="synonym">Sertularia neritina</name>
    <dbReference type="NCBI Taxonomy" id="10212"/>
    <lineage>
        <taxon>Eukaryota</taxon>
        <taxon>Metazoa</taxon>
        <taxon>Spiralia</taxon>
        <taxon>Lophotrochozoa</taxon>
        <taxon>Bryozoa</taxon>
        <taxon>Gymnolaemata</taxon>
        <taxon>Cheilostomatida</taxon>
        <taxon>Flustrina</taxon>
        <taxon>Buguloidea</taxon>
        <taxon>Bugulidae</taxon>
        <taxon>Bugula</taxon>
    </lineage>
</organism>
<dbReference type="EMBL" id="VXIV02001795">
    <property type="protein sequence ID" value="KAF6029719.1"/>
    <property type="molecule type" value="Genomic_DNA"/>
</dbReference>
<evidence type="ECO:0000259" key="1">
    <source>
        <dbReference type="Pfam" id="PF18658"/>
    </source>
</evidence>
<dbReference type="SUPFAM" id="SSF53098">
    <property type="entry name" value="Ribonuclease H-like"/>
    <property type="match status" value="1"/>
</dbReference>
<name>A0A7J7JTM1_BUGNE</name>
<dbReference type="Proteomes" id="UP000593567">
    <property type="component" value="Unassembled WGS sequence"/>
</dbReference>
<keyword evidence="3" id="KW-1185">Reference proteome</keyword>
<dbReference type="PANTHER" id="PTHR45913">
    <property type="entry name" value="EPM2A-INTERACTING PROTEIN 1"/>
    <property type="match status" value="1"/>
</dbReference>
<dbReference type="OrthoDB" id="6284328at2759"/>
<dbReference type="InterPro" id="IPR040647">
    <property type="entry name" value="SPIN-DOC_Znf-C2H2"/>
</dbReference>
<dbReference type="PANTHER" id="PTHR45913:SF5">
    <property type="entry name" value="GENERAL TRANSCRIPTION FACTOR II-I REPEAT DOMAIN-CONTAINING PROTEIN 2A-LIKE PROTEIN"/>
    <property type="match status" value="1"/>
</dbReference>
<protein>
    <recommendedName>
        <fullName evidence="1">SPIN-DOC-like zinc-finger domain-containing protein</fullName>
    </recommendedName>
</protein>
<proteinExistence type="predicted"/>
<dbReference type="InterPro" id="IPR012337">
    <property type="entry name" value="RNaseH-like_sf"/>
</dbReference>
<reference evidence="2" key="1">
    <citation type="submission" date="2020-06" db="EMBL/GenBank/DDBJ databases">
        <title>Draft genome of Bugula neritina, a colonial animal packing powerful symbionts and potential medicines.</title>
        <authorList>
            <person name="Rayko M."/>
        </authorList>
    </citation>
    <scope>NUCLEOTIDE SEQUENCE [LARGE SCALE GENOMIC DNA]</scope>
    <source>
        <strain evidence="2">Kwan_BN1</strain>
    </source>
</reference>